<sequence length="203" mass="21961">MTPQLCLFDGPYCVQDGVTCRIPEGSRRLVGLVVLGGGWLDRRAAAGTLWPAGSDARAVANLRSALWRLRGAGVTVLDGDAGAIWLRPGTTVDLRLAMRWADRLIDGVEGPADLDIRHRPPVAPRLLPGLADDWVERERELVRHHLVHGWEALVHRLIAVGRPGEAAEAAGVLVDVAPLRASARRGLRAAWDATRAGRRPISV</sequence>
<comment type="caution">
    <text evidence="1">The sequence shown here is derived from an EMBL/GenBank/DDBJ whole genome shotgun (WGS) entry which is preliminary data.</text>
</comment>
<evidence type="ECO:0008006" key="3">
    <source>
        <dbReference type="Google" id="ProtNLM"/>
    </source>
</evidence>
<dbReference type="RefSeq" id="WP_274200036.1">
    <property type="nucleotide sequence ID" value="NZ_JAQZAO010000003.1"/>
</dbReference>
<gene>
    <name evidence="1" type="ORF">PGB27_09045</name>
</gene>
<organism evidence="1 2">
    <name type="scientific">Actinomycetospora lemnae</name>
    <dbReference type="NCBI Taxonomy" id="3019891"/>
    <lineage>
        <taxon>Bacteria</taxon>
        <taxon>Bacillati</taxon>
        <taxon>Actinomycetota</taxon>
        <taxon>Actinomycetes</taxon>
        <taxon>Pseudonocardiales</taxon>
        <taxon>Pseudonocardiaceae</taxon>
        <taxon>Actinomycetospora</taxon>
    </lineage>
</organism>
<protein>
    <recommendedName>
        <fullName evidence="3">Bacterial transcriptional activator domain-containing protein</fullName>
    </recommendedName>
</protein>
<evidence type="ECO:0000313" key="1">
    <source>
        <dbReference type="EMBL" id="MDD7965496.1"/>
    </source>
</evidence>
<dbReference type="EMBL" id="JAQZAO010000003">
    <property type="protein sequence ID" value="MDD7965496.1"/>
    <property type="molecule type" value="Genomic_DNA"/>
</dbReference>
<name>A0ABT5SS16_9PSEU</name>
<proteinExistence type="predicted"/>
<keyword evidence="2" id="KW-1185">Reference proteome</keyword>
<accession>A0ABT5SS16</accession>
<dbReference type="Proteomes" id="UP001300763">
    <property type="component" value="Unassembled WGS sequence"/>
</dbReference>
<reference evidence="1 2" key="1">
    <citation type="submission" date="2023-02" db="EMBL/GenBank/DDBJ databases">
        <title>Genome sequencing required for Actinomycetospora new species description.</title>
        <authorList>
            <person name="Saimee Y."/>
            <person name="Duangmal K."/>
        </authorList>
    </citation>
    <scope>NUCLEOTIDE SEQUENCE [LARGE SCALE GENOMIC DNA]</scope>
    <source>
        <strain evidence="1 2">DW7H6</strain>
    </source>
</reference>
<evidence type="ECO:0000313" key="2">
    <source>
        <dbReference type="Proteomes" id="UP001300763"/>
    </source>
</evidence>